<dbReference type="InterPro" id="IPR050189">
    <property type="entry name" value="MFS_Efflux_Transporters"/>
</dbReference>
<reference evidence="8 9" key="1">
    <citation type="journal article" date="2019" name="Int. J. Syst. Evol. Microbiol.">
        <title>The Global Catalogue of Microorganisms (GCM) 10K type strain sequencing project: providing services to taxonomists for standard genome sequencing and annotation.</title>
        <authorList>
            <consortium name="The Broad Institute Genomics Platform"/>
            <consortium name="The Broad Institute Genome Sequencing Center for Infectious Disease"/>
            <person name="Wu L."/>
            <person name="Ma J."/>
        </authorList>
    </citation>
    <scope>NUCLEOTIDE SEQUENCE [LARGE SCALE GENOMIC DNA]</scope>
    <source>
        <strain evidence="8 9">JCM 13004</strain>
    </source>
</reference>
<evidence type="ECO:0000256" key="5">
    <source>
        <dbReference type="ARBA" id="ARBA00023136"/>
    </source>
</evidence>
<dbReference type="PANTHER" id="PTHR43124:SF3">
    <property type="entry name" value="CHLORAMPHENICOL EFFLUX PUMP RV0191"/>
    <property type="match status" value="1"/>
</dbReference>
<gene>
    <name evidence="8" type="ORF">GCM10009665_77050</name>
</gene>
<dbReference type="InterPro" id="IPR011701">
    <property type="entry name" value="MFS"/>
</dbReference>
<dbReference type="InterPro" id="IPR020846">
    <property type="entry name" value="MFS_dom"/>
</dbReference>
<feature type="transmembrane region" description="Helical" evidence="6">
    <location>
        <begin position="267"/>
        <end position="284"/>
    </location>
</feature>
<feature type="transmembrane region" description="Helical" evidence="6">
    <location>
        <begin position="119"/>
        <end position="139"/>
    </location>
</feature>
<evidence type="ECO:0000256" key="1">
    <source>
        <dbReference type="ARBA" id="ARBA00004651"/>
    </source>
</evidence>
<evidence type="ECO:0000256" key="6">
    <source>
        <dbReference type="SAM" id="Phobius"/>
    </source>
</evidence>
<keyword evidence="4 6" id="KW-1133">Transmembrane helix</keyword>
<feature type="transmembrane region" description="Helical" evidence="6">
    <location>
        <begin position="325"/>
        <end position="346"/>
    </location>
</feature>
<dbReference type="Proteomes" id="UP001500037">
    <property type="component" value="Unassembled WGS sequence"/>
</dbReference>
<feature type="transmembrane region" description="Helical" evidence="6">
    <location>
        <begin position="88"/>
        <end position="107"/>
    </location>
</feature>
<dbReference type="SUPFAM" id="SSF103473">
    <property type="entry name" value="MFS general substrate transporter"/>
    <property type="match status" value="1"/>
</dbReference>
<keyword evidence="2" id="KW-1003">Cell membrane</keyword>
<evidence type="ECO:0000256" key="3">
    <source>
        <dbReference type="ARBA" id="ARBA00022692"/>
    </source>
</evidence>
<sequence>MLLAALAAPAAAGISGPSLTLPAIAHDLRIGSAPVAWVMTAYTLGMLVGTPLLAGTAGRRGVRPLLTVSGVLLALGVVLTLAGHGLPLLIVGRATEAIGAAGFNTAAFQLAGRDRTGRAAGLVAIGSAAGGTAGLFVGAAVAQLIGWQAALVLPVFSLLLLPALLPTLPAADVPHGTEVARKASGVRRLPALAPLTGRRFRLAAALMLLLSTVNFALVYGAPRRAAHLTGWAPVQTGAVASLVALAGALLSWVLVRAAGRLGARRTGVVLAGGSLGALLLASASPWAPGVLLGTGLSAFVTASGQGVLTGVAASDAPGPRRAEAIALFNLVFLLGASLGPQLAAVAHRTVQFIY</sequence>
<keyword evidence="9" id="KW-1185">Reference proteome</keyword>
<dbReference type="PROSITE" id="PS50850">
    <property type="entry name" value="MFS"/>
    <property type="match status" value="1"/>
</dbReference>
<dbReference type="PANTHER" id="PTHR43124">
    <property type="entry name" value="PURINE EFFLUX PUMP PBUE"/>
    <property type="match status" value="1"/>
</dbReference>
<proteinExistence type="predicted"/>
<keyword evidence="3 6" id="KW-0812">Transmembrane</keyword>
<dbReference type="Gene3D" id="1.20.1250.20">
    <property type="entry name" value="MFS general substrate transporter like domains"/>
    <property type="match status" value="1"/>
</dbReference>
<dbReference type="EMBL" id="BAAALF010000339">
    <property type="protein sequence ID" value="GAA1069572.1"/>
    <property type="molecule type" value="Genomic_DNA"/>
</dbReference>
<comment type="caution">
    <text evidence="8">The sequence shown here is derived from an EMBL/GenBank/DDBJ whole genome shotgun (WGS) entry which is preliminary data.</text>
</comment>
<evidence type="ECO:0000256" key="2">
    <source>
        <dbReference type="ARBA" id="ARBA00022475"/>
    </source>
</evidence>
<accession>A0ABN1T8H9</accession>
<comment type="subcellular location">
    <subcellularLocation>
        <location evidence="1">Cell membrane</location>
        <topology evidence="1">Multi-pass membrane protein</topology>
    </subcellularLocation>
</comment>
<evidence type="ECO:0000313" key="9">
    <source>
        <dbReference type="Proteomes" id="UP001500037"/>
    </source>
</evidence>
<evidence type="ECO:0000259" key="7">
    <source>
        <dbReference type="PROSITE" id="PS50850"/>
    </source>
</evidence>
<feature type="transmembrane region" description="Helical" evidence="6">
    <location>
        <begin position="234"/>
        <end position="255"/>
    </location>
</feature>
<dbReference type="Pfam" id="PF07690">
    <property type="entry name" value="MFS_1"/>
    <property type="match status" value="1"/>
</dbReference>
<feature type="transmembrane region" description="Helical" evidence="6">
    <location>
        <begin position="145"/>
        <end position="165"/>
    </location>
</feature>
<name>A0ABN1T8H9_9ACTN</name>
<dbReference type="InterPro" id="IPR036259">
    <property type="entry name" value="MFS_trans_sf"/>
</dbReference>
<evidence type="ECO:0000256" key="4">
    <source>
        <dbReference type="ARBA" id="ARBA00022989"/>
    </source>
</evidence>
<feature type="transmembrane region" description="Helical" evidence="6">
    <location>
        <begin position="202"/>
        <end position="222"/>
    </location>
</feature>
<organism evidence="8 9">
    <name type="scientific">Kitasatospora nipponensis</name>
    <dbReference type="NCBI Taxonomy" id="258049"/>
    <lineage>
        <taxon>Bacteria</taxon>
        <taxon>Bacillati</taxon>
        <taxon>Actinomycetota</taxon>
        <taxon>Actinomycetes</taxon>
        <taxon>Kitasatosporales</taxon>
        <taxon>Streptomycetaceae</taxon>
        <taxon>Kitasatospora</taxon>
    </lineage>
</organism>
<feature type="transmembrane region" description="Helical" evidence="6">
    <location>
        <begin position="65"/>
        <end position="82"/>
    </location>
</feature>
<feature type="transmembrane region" description="Helical" evidence="6">
    <location>
        <begin position="35"/>
        <end position="53"/>
    </location>
</feature>
<feature type="domain" description="Major facilitator superfamily (MFS) profile" evidence="7">
    <location>
        <begin position="1"/>
        <end position="354"/>
    </location>
</feature>
<protein>
    <recommendedName>
        <fullName evidence="7">Major facilitator superfamily (MFS) profile domain-containing protein</fullName>
    </recommendedName>
</protein>
<evidence type="ECO:0000313" key="8">
    <source>
        <dbReference type="EMBL" id="GAA1069572.1"/>
    </source>
</evidence>
<keyword evidence="5 6" id="KW-0472">Membrane</keyword>